<dbReference type="SUPFAM" id="SSF54631">
    <property type="entry name" value="CBS-domain pair"/>
    <property type="match status" value="1"/>
</dbReference>
<dbReference type="InterPro" id="IPR038076">
    <property type="entry name" value="MgtE_N_sf"/>
</dbReference>
<evidence type="ECO:0000313" key="3">
    <source>
        <dbReference type="EMBL" id="MCH6468464.1"/>
    </source>
</evidence>
<accession>A0ABS9TVK6</accession>
<keyword evidence="4" id="KW-1185">Reference proteome</keyword>
<dbReference type="InterPro" id="IPR006669">
    <property type="entry name" value="MgtE_transporter"/>
</dbReference>
<dbReference type="PROSITE" id="PS51371">
    <property type="entry name" value="CBS"/>
    <property type="match status" value="1"/>
</dbReference>
<dbReference type="Gene3D" id="3.10.580.10">
    <property type="entry name" value="CBS-domain"/>
    <property type="match status" value="1"/>
</dbReference>
<dbReference type="Pfam" id="PF00571">
    <property type="entry name" value="CBS"/>
    <property type="match status" value="1"/>
</dbReference>
<dbReference type="Pfam" id="PF03448">
    <property type="entry name" value="MgtE_N"/>
    <property type="match status" value="1"/>
</dbReference>
<dbReference type="Proteomes" id="UP001202922">
    <property type="component" value="Unassembled WGS sequence"/>
</dbReference>
<evidence type="ECO:0000259" key="2">
    <source>
        <dbReference type="PROSITE" id="PS51371"/>
    </source>
</evidence>
<dbReference type="Gene3D" id="1.25.60.10">
    <property type="entry name" value="MgtE N-terminal domain-like"/>
    <property type="match status" value="1"/>
</dbReference>
<dbReference type="InterPro" id="IPR000644">
    <property type="entry name" value="CBS_dom"/>
</dbReference>
<comment type="caution">
    <text evidence="3">The sequence shown here is derived from an EMBL/GenBank/DDBJ whole genome shotgun (WGS) entry which is preliminary data.</text>
</comment>
<dbReference type="InterPro" id="IPR006668">
    <property type="entry name" value="Mg_transptr_MgtE_intracell_dom"/>
</dbReference>
<dbReference type="PANTHER" id="PTHR43773">
    <property type="entry name" value="MAGNESIUM TRANSPORTER MGTE"/>
    <property type="match status" value="1"/>
</dbReference>
<organism evidence="3 4">
    <name type="scientific">Sinomonas terrae</name>
    <dbReference type="NCBI Taxonomy" id="2908838"/>
    <lineage>
        <taxon>Bacteria</taxon>
        <taxon>Bacillati</taxon>
        <taxon>Actinomycetota</taxon>
        <taxon>Actinomycetes</taxon>
        <taxon>Micrococcales</taxon>
        <taxon>Micrococcaceae</taxon>
        <taxon>Sinomonas</taxon>
    </lineage>
</organism>
<feature type="domain" description="CBS" evidence="2">
    <location>
        <begin position="352"/>
        <end position="412"/>
    </location>
</feature>
<dbReference type="RefSeq" id="WP_241050198.1">
    <property type="nucleotide sequence ID" value="NZ_JAKZBV010000001.1"/>
</dbReference>
<evidence type="ECO:0000313" key="4">
    <source>
        <dbReference type="Proteomes" id="UP001202922"/>
    </source>
</evidence>
<evidence type="ECO:0000256" key="1">
    <source>
        <dbReference type="PROSITE-ProRule" id="PRU00703"/>
    </source>
</evidence>
<dbReference type="CDD" id="cd04606">
    <property type="entry name" value="CBS_pair_Mg_transporter"/>
    <property type="match status" value="1"/>
</dbReference>
<name>A0ABS9TVK6_9MICC</name>
<gene>
    <name evidence="3" type="ORF">L0M17_00430</name>
</gene>
<dbReference type="SUPFAM" id="SSF158791">
    <property type="entry name" value="MgtE N-terminal domain-like"/>
    <property type="match status" value="1"/>
</dbReference>
<dbReference type="InterPro" id="IPR046342">
    <property type="entry name" value="CBS_dom_sf"/>
</dbReference>
<reference evidence="3 4" key="1">
    <citation type="submission" date="2022-03" db="EMBL/GenBank/DDBJ databases">
        <title>Sinomonas sp. isolated from a soil.</title>
        <authorList>
            <person name="Han J."/>
            <person name="Kim D.-U."/>
        </authorList>
    </citation>
    <scope>NUCLEOTIDE SEQUENCE [LARGE SCALE GENOMIC DNA]</scope>
    <source>
        <strain evidence="3 4">5-5</strain>
    </source>
</reference>
<keyword evidence="1" id="KW-0129">CBS domain</keyword>
<proteinExistence type="predicted"/>
<dbReference type="EMBL" id="JAKZBV010000001">
    <property type="protein sequence ID" value="MCH6468464.1"/>
    <property type="molecule type" value="Genomic_DNA"/>
</dbReference>
<sequence>MTTAAQTASISLSVLLRQPVTDSDGHRMGTLSDLIVRLRHDGYPLVTGLVVAVGGAHVFVSAADLAALAPGKVQLGVSTVDLREFRRREGEVLLSEDVLGHRLIDVSRVAFVKAYDVQLSPVLDGWAATGLDVHRRRWLSLGPRHSAHAPRDWKDFEPLIGHAESAQIRMATGRIPELKPAQIADIIEEATEHEQNELLAQVHEDPELEADVFEELDEDRQSELFRDRSDDEVAEVLSRMQADDAADALMDLPQERRLPVLDLLPEPQRSVIHRLLGYHDLTAGGLMGTEFLALPATATVADALTAVRGAHLLQPQALTMIYTLATDGTLAGALSLVQAVQADAASVLAEVADDDVVVAKATDDVVDVTTRMADFNLLAMPVLSEDHRIIGVITVDDALEAAIPEDWSRRESNHRDTGSEG</sequence>
<protein>
    <submittedName>
        <fullName evidence="3">CBS domain-containing protein</fullName>
    </submittedName>
</protein>
<dbReference type="SMART" id="SM00924">
    <property type="entry name" value="MgtE_N"/>
    <property type="match status" value="1"/>
</dbReference>
<dbReference type="PANTHER" id="PTHR43773:SF1">
    <property type="entry name" value="MAGNESIUM TRANSPORTER MGTE"/>
    <property type="match status" value="1"/>
</dbReference>